<protein>
    <submittedName>
        <fullName evidence="2">Uncharacterized protein</fullName>
    </submittedName>
</protein>
<dbReference type="AlphaFoldDB" id="A0A9P6CLB3"/>
<sequence length="193" mass="22297">MAWKLKTMLASSWMKDRECWSYEKPVKWVDCDNNNSHHIKKSSEKVTKPASEDRESRHDTSATPRDGESRNECTNINWSDAESKEWTNRAGTDNVDFPTKVVIIQMCSAWHSRPYKNYRVRRRSRWWNNLNGNEGDETMRASELLPCMTPPGRVPSYIYLSDKMLGAPANSTPRATHRLGARSKGEEDSKLQC</sequence>
<proteinExistence type="predicted"/>
<feature type="region of interest" description="Disordered" evidence="1">
    <location>
        <begin position="169"/>
        <end position="193"/>
    </location>
</feature>
<evidence type="ECO:0000256" key="1">
    <source>
        <dbReference type="SAM" id="MobiDB-lite"/>
    </source>
</evidence>
<accession>A0A9P6CLB3</accession>
<dbReference type="EMBL" id="MU155983">
    <property type="protein sequence ID" value="KAF9470467.1"/>
    <property type="molecule type" value="Genomic_DNA"/>
</dbReference>
<reference evidence="2" key="1">
    <citation type="submission" date="2020-11" db="EMBL/GenBank/DDBJ databases">
        <authorList>
            <consortium name="DOE Joint Genome Institute"/>
            <person name="Ahrendt S."/>
            <person name="Riley R."/>
            <person name="Andreopoulos W."/>
            <person name="Labutti K."/>
            <person name="Pangilinan J."/>
            <person name="Ruiz-Duenas F.J."/>
            <person name="Barrasa J.M."/>
            <person name="Sanchez-Garcia M."/>
            <person name="Camarero S."/>
            <person name="Miyauchi S."/>
            <person name="Serrano A."/>
            <person name="Linde D."/>
            <person name="Babiker R."/>
            <person name="Drula E."/>
            <person name="Ayuso-Fernandez I."/>
            <person name="Pacheco R."/>
            <person name="Padilla G."/>
            <person name="Ferreira P."/>
            <person name="Barriuso J."/>
            <person name="Kellner H."/>
            <person name="Castanera R."/>
            <person name="Alfaro M."/>
            <person name="Ramirez L."/>
            <person name="Pisabarro A.G."/>
            <person name="Kuo A."/>
            <person name="Tritt A."/>
            <person name="Lipzen A."/>
            <person name="He G."/>
            <person name="Yan M."/>
            <person name="Ng V."/>
            <person name="Cullen D."/>
            <person name="Martin F."/>
            <person name="Rosso M.-N."/>
            <person name="Henrissat B."/>
            <person name="Hibbett D."/>
            <person name="Martinez A.T."/>
            <person name="Grigoriev I.V."/>
        </authorList>
    </citation>
    <scope>NUCLEOTIDE SEQUENCE</scope>
    <source>
        <strain evidence="2">CIRM-BRFM 674</strain>
    </source>
</reference>
<comment type="caution">
    <text evidence="2">The sequence shown here is derived from an EMBL/GenBank/DDBJ whole genome shotgun (WGS) entry which is preliminary data.</text>
</comment>
<gene>
    <name evidence="2" type="ORF">BDN70DRAFT_902082</name>
</gene>
<evidence type="ECO:0000313" key="2">
    <source>
        <dbReference type="EMBL" id="KAF9470467.1"/>
    </source>
</evidence>
<feature type="region of interest" description="Disordered" evidence="1">
    <location>
        <begin position="32"/>
        <end position="78"/>
    </location>
</feature>
<dbReference type="Proteomes" id="UP000807469">
    <property type="component" value="Unassembled WGS sequence"/>
</dbReference>
<keyword evidence="3" id="KW-1185">Reference proteome</keyword>
<feature type="compositionally biased region" description="Basic and acidic residues" evidence="1">
    <location>
        <begin position="183"/>
        <end position="193"/>
    </location>
</feature>
<organism evidence="2 3">
    <name type="scientific">Pholiota conissans</name>
    <dbReference type="NCBI Taxonomy" id="109636"/>
    <lineage>
        <taxon>Eukaryota</taxon>
        <taxon>Fungi</taxon>
        <taxon>Dikarya</taxon>
        <taxon>Basidiomycota</taxon>
        <taxon>Agaricomycotina</taxon>
        <taxon>Agaricomycetes</taxon>
        <taxon>Agaricomycetidae</taxon>
        <taxon>Agaricales</taxon>
        <taxon>Agaricineae</taxon>
        <taxon>Strophariaceae</taxon>
        <taxon>Pholiota</taxon>
    </lineage>
</organism>
<feature type="compositionally biased region" description="Basic and acidic residues" evidence="1">
    <location>
        <begin position="41"/>
        <end position="71"/>
    </location>
</feature>
<evidence type="ECO:0000313" key="3">
    <source>
        <dbReference type="Proteomes" id="UP000807469"/>
    </source>
</evidence>
<name>A0A9P6CLB3_9AGAR</name>